<keyword evidence="2" id="KW-0456">Lyase</keyword>
<accession>A0A2H3B144</accession>
<dbReference type="STRING" id="1076256.A0A2H3B144"/>
<dbReference type="Pfam" id="PF02666">
    <property type="entry name" value="PS_Dcarbxylase"/>
    <property type="match status" value="1"/>
</dbReference>
<sequence length="356" mass="40014">MTTVVEHRIGGWLPRDHRVVERWLAKKIVQCSVKTQAFHPVIQEFKNLIEQDAEIYMGFHQMFEQVPTKPLYNNDPAGKPQVRDYMTMLTLFNKILTEAPAFEESAYEVDLVGFPINAILDWPMGTPAGFTTFINPKVNAQFKNAAMPDFVEKYVCDPSAEYHGFESWDDFFTRQFKPGVRPVAFPDDDAIVNSTCESTVYCIAHDIKALDTFWLKGEPYSLNHMLNNDALAPHFLNATMYHRWHSPVNGKVVKTVMIPGTYYAESPAMGFPNPDPADNPSIGLICFIAVGMAEVSTCQIVIKEGDRIAKGTKMGMFHFGGSTYCLIFGPQTKIMFSPDYPVNSDVQLNAAIATVE</sequence>
<evidence type="ECO:0000256" key="2">
    <source>
        <dbReference type="ARBA" id="ARBA00023239"/>
    </source>
</evidence>
<evidence type="ECO:0000313" key="4">
    <source>
        <dbReference type="EMBL" id="PBK64649.1"/>
    </source>
</evidence>
<name>A0A2H3B144_9AGAR</name>
<organism evidence="4 5">
    <name type="scientific">Armillaria solidipes</name>
    <dbReference type="NCBI Taxonomy" id="1076256"/>
    <lineage>
        <taxon>Eukaryota</taxon>
        <taxon>Fungi</taxon>
        <taxon>Dikarya</taxon>
        <taxon>Basidiomycota</taxon>
        <taxon>Agaricomycotina</taxon>
        <taxon>Agaricomycetes</taxon>
        <taxon>Agaricomycetidae</taxon>
        <taxon>Agaricales</taxon>
        <taxon>Marasmiineae</taxon>
        <taxon>Physalacriaceae</taxon>
        <taxon>Armillaria</taxon>
    </lineage>
</organism>
<evidence type="ECO:0000259" key="3">
    <source>
        <dbReference type="Pfam" id="PF12588"/>
    </source>
</evidence>
<dbReference type="GO" id="GO:0004609">
    <property type="term" value="F:phosphatidylserine decarboxylase activity"/>
    <property type="evidence" value="ECO:0007669"/>
    <property type="project" value="InterPro"/>
</dbReference>
<dbReference type="GO" id="GO:0005739">
    <property type="term" value="C:mitochondrion"/>
    <property type="evidence" value="ECO:0007669"/>
    <property type="project" value="TreeGrafter"/>
</dbReference>
<keyword evidence="5" id="KW-1185">Reference proteome</keyword>
<dbReference type="GO" id="GO:0006646">
    <property type="term" value="P:phosphatidylethanolamine biosynthetic process"/>
    <property type="evidence" value="ECO:0007669"/>
    <property type="project" value="TreeGrafter"/>
</dbReference>
<dbReference type="InterPro" id="IPR003817">
    <property type="entry name" value="PS_Dcarbxylase"/>
</dbReference>
<dbReference type="Proteomes" id="UP000218334">
    <property type="component" value="Unassembled WGS sequence"/>
</dbReference>
<protein>
    <recommendedName>
        <fullName evidence="3">L-tryptophan decarboxylase PsiD-like domain-containing protein</fullName>
    </recommendedName>
</protein>
<dbReference type="PANTHER" id="PTHR10067">
    <property type="entry name" value="PHOSPHATIDYLSERINE DECARBOXYLASE"/>
    <property type="match status" value="1"/>
</dbReference>
<dbReference type="InterPro" id="IPR022237">
    <property type="entry name" value="PsiD-like"/>
</dbReference>
<feature type="domain" description="L-tryptophan decarboxylase PsiD-like" evidence="3">
    <location>
        <begin position="39"/>
        <end position="144"/>
    </location>
</feature>
<proteinExistence type="predicted"/>
<dbReference type="AlphaFoldDB" id="A0A2H3B144"/>
<keyword evidence="1" id="KW-0210">Decarboxylase</keyword>
<evidence type="ECO:0000313" key="5">
    <source>
        <dbReference type="Proteomes" id="UP000218334"/>
    </source>
</evidence>
<reference evidence="5" key="1">
    <citation type="journal article" date="2017" name="Nat. Ecol. Evol.">
        <title>Genome expansion and lineage-specific genetic innovations in the forest pathogenic fungi Armillaria.</title>
        <authorList>
            <person name="Sipos G."/>
            <person name="Prasanna A.N."/>
            <person name="Walter M.C."/>
            <person name="O'Connor E."/>
            <person name="Balint B."/>
            <person name="Krizsan K."/>
            <person name="Kiss B."/>
            <person name="Hess J."/>
            <person name="Varga T."/>
            <person name="Slot J."/>
            <person name="Riley R."/>
            <person name="Boka B."/>
            <person name="Rigling D."/>
            <person name="Barry K."/>
            <person name="Lee J."/>
            <person name="Mihaltcheva S."/>
            <person name="LaButti K."/>
            <person name="Lipzen A."/>
            <person name="Waldron R."/>
            <person name="Moloney N.M."/>
            <person name="Sperisen C."/>
            <person name="Kredics L."/>
            <person name="Vagvoelgyi C."/>
            <person name="Patrignani A."/>
            <person name="Fitzpatrick D."/>
            <person name="Nagy I."/>
            <person name="Doyle S."/>
            <person name="Anderson J.B."/>
            <person name="Grigoriev I.V."/>
            <person name="Gueldener U."/>
            <person name="Muensterkoetter M."/>
            <person name="Nagy L.G."/>
        </authorList>
    </citation>
    <scope>NUCLEOTIDE SEQUENCE [LARGE SCALE GENOMIC DNA]</scope>
    <source>
        <strain evidence="5">28-4</strain>
    </source>
</reference>
<gene>
    <name evidence="4" type="ORF">ARMSODRAFT_996703</name>
</gene>
<evidence type="ECO:0000256" key="1">
    <source>
        <dbReference type="ARBA" id="ARBA00022793"/>
    </source>
</evidence>
<dbReference type="Pfam" id="PF12588">
    <property type="entry name" value="PSDC"/>
    <property type="match status" value="1"/>
</dbReference>
<dbReference type="EMBL" id="KZ293450">
    <property type="protein sequence ID" value="PBK64649.1"/>
    <property type="molecule type" value="Genomic_DNA"/>
</dbReference>
<dbReference type="PANTHER" id="PTHR10067:SF9">
    <property type="entry name" value="PHOSPHATIDYLSERINE DECARBOXYLASE FAMILY PROTEIN (AFU_ORTHOLOGUE AFUA_7G01730)"/>
    <property type="match status" value="1"/>
</dbReference>